<feature type="transmembrane region" description="Helical" evidence="1">
    <location>
        <begin position="85"/>
        <end position="108"/>
    </location>
</feature>
<evidence type="ECO:0000313" key="4">
    <source>
        <dbReference type="Proteomes" id="UP000054773"/>
    </source>
</evidence>
<dbReference type="Proteomes" id="UP000054773">
    <property type="component" value="Unassembled WGS sequence"/>
</dbReference>
<feature type="transmembrane region" description="Helical" evidence="1">
    <location>
        <begin position="61"/>
        <end position="79"/>
    </location>
</feature>
<proteinExistence type="predicted"/>
<dbReference type="OrthoDB" id="508112at2"/>
<dbReference type="Pfam" id="PF07786">
    <property type="entry name" value="HGSNAT_cat"/>
    <property type="match status" value="1"/>
</dbReference>
<feature type="transmembrane region" description="Helical" evidence="1">
    <location>
        <begin position="115"/>
        <end position="136"/>
    </location>
</feature>
<dbReference type="EMBL" id="LNYA01000003">
    <property type="protein sequence ID" value="KTC99607.1"/>
    <property type="molecule type" value="Genomic_DNA"/>
</dbReference>
<evidence type="ECO:0000256" key="1">
    <source>
        <dbReference type="SAM" id="Phobius"/>
    </source>
</evidence>
<feature type="domain" description="Heparan-alpha-glucosaminide N-acetyltransferase catalytic" evidence="2">
    <location>
        <begin position="24"/>
        <end position="191"/>
    </location>
</feature>
<dbReference type="RefSeq" id="WP_058525677.1">
    <property type="nucleotide sequence ID" value="NZ_CAAAHY010000001.1"/>
</dbReference>
<keyword evidence="4" id="KW-1185">Reference proteome</keyword>
<dbReference type="AlphaFoldDB" id="A0A0W0TV90"/>
<feature type="transmembrane region" description="Helical" evidence="1">
    <location>
        <begin position="279"/>
        <end position="300"/>
    </location>
</feature>
<feature type="transmembrane region" description="Helical" evidence="1">
    <location>
        <begin position="156"/>
        <end position="180"/>
    </location>
</feature>
<sequence length="358" mass="41068">MFAIFFGVTSYRPDDLLHTTPAVFMTRWITSVCAPTFIFLSGLSAYLYCSKTSPQQTTVFLLKRGVFFILLEVFLSFAGKPLGPPILILQVIWVIGVSMIILAGLLWLPRRVLLSFSMIVIATHNFLDPVTVGNSAWSSLLWHVAHNPVVMTGHGFTLFISYPLIPWFAVMVLGYGLGPWMQAPLAQRNKNFMLLGASFLLAFVVLRFLNGYGDMIHWQTQPRGEIYTLLSFIKVTKYPPSLLFILITLGTVTLLWPLWEYWRGATSQFVLTFGKVAIFFYLIHLFIIISASNLLANVFMHPTGGWWSPGESTISPLYHFSLLRVYLLWIVLLAMTYPLCRWYKQYKAAHDYWWLKYF</sequence>
<keyword evidence="1" id="KW-0812">Transmembrane</keyword>
<name>A0A0W0TV90_LEGER</name>
<evidence type="ECO:0000259" key="2">
    <source>
        <dbReference type="Pfam" id="PF07786"/>
    </source>
</evidence>
<keyword evidence="1" id="KW-0472">Membrane</keyword>
<dbReference type="PANTHER" id="PTHR40407:SF1">
    <property type="entry name" value="HEPARAN-ALPHA-GLUCOSAMINIDE N-ACETYLTRANSFERASE CATALYTIC DOMAIN-CONTAINING PROTEIN"/>
    <property type="match status" value="1"/>
</dbReference>
<keyword evidence="1" id="KW-1133">Transmembrane helix</keyword>
<reference evidence="3 4" key="1">
    <citation type="submission" date="2015-11" db="EMBL/GenBank/DDBJ databases">
        <title>Genomic analysis of 38 Legionella species identifies large and diverse effector repertoires.</title>
        <authorList>
            <person name="Burstein D."/>
            <person name="Amaro F."/>
            <person name="Zusman T."/>
            <person name="Lifshitz Z."/>
            <person name="Cohen O."/>
            <person name="Gilbert J.A."/>
            <person name="Pupko T."/>
            <person name="Shuman H.A."/>
            <person name="Segal G."/>
        </authorList>
    </citation>
    <scope>NUCLEOTIDE SEQUENCE [LARGE SCALE GENOMIC DNA]</scope>
    <source>
        <strain evidence="3 4">SE-32A-C8</strain>
    </source>
</reference>
<dbReference type="PANTHER" id="PTHR40407">
    <property type="entry name" value="MEMBRANE PROTEIN-LIKE PROTEIN"/>
    <property type="match status" value="1"/>
</dbReference>
<gene>
    <name evidence="3" type="ORF">Lery_0508</name>
</gene>
<protein>
    <recommendedName>
        <fullName evidence="2">Heparan-alpha-glucosaminide N-acetyltransferase catalytic domain-containing protein</fullName>
    </recommendedName>
</protein>
<comment type="caution">
    <text evidence="3">The sequence shown here is derived from an EMBL/GenBank/DDBJ whole genome shotgun (WGS) entry which is preliminary data.</text>
</comment>
<feature type="transmembrane region" description="Helical" evidence="1">
    <location>
        <begin position="238"/>
        <end position="259"/>
    </location>
</feature>
<feature type="transmembrane region" description="Helical" evidence="1">
    <location>
        <begin position="192"/>
        <end position="209"/>
    </location>
</feature>
<feature type="transmembrane region" description="Helical" evidence="1">
    <location>
        <begin position="320"/>
        <end position="340"/>
    </location>
</feature>
<dbReference type="STRING" id="448.Lery_0508"/>
<accession>A0A0W0TV90</accession>
<evidence type="ECO:0000313" key="3">
    <source>
        <dbReference type="EMBL" id="KTC99607.1"/>
    </source>
</evidence>
<dbReference type="PATRIC" id="fig|448.7.peg.526"/>
<dbReference type="InterPro" id="IPR012429">
    <property type="entry name" value="HGSNAT_cat"/>
</dbReference>
<organism evidence="3 4">
    <name type="scientific">Legionella erythra</name>
    <dbReference type="NCBI Taxonomy" id="448"/>
    <lineage>
        <taxon>Bacteria</taxon>
        <taxon>Pseudomonadati</taxon>
        <taxon>Pseudomonadota</taxon>
        <taxon>Gammaproteobacteria</taxon>
        <taxon>Legionellales</taxon>
        <taxon>Legionellaceae</taxon>
        <taxon>Legionella</taxon>
    </lineage>
</organism>
<feature type="transmembrane region" description="Helical" evidence="1">
    <location>
        <begin position="28"/>
        <end position="49"/>
    </location>
</feature>